<evidence type="ECO:0000259" key="9">
    <source>
        <dbReference type="Pfam" id="PF19269"/>
    </source>
</evidence>
<evidence type="ECO:0000256" key="2">
    <source>
        <dbReference type="ARBA" id="ARBA00022598"/>
    </source>
</evidence>
<feature type="binding site" evidence="7">
    <location>
        <position position="205"/>
    </location>
    <ligand>
        <name>ATP</name>
        <dbReference type="ChEBI" id="CHEBI:30616"/>
    </ligand>
</feature>
<feature type="short sequence motif" description="'HIGH' region" evidence="7">
    <location>
        <begin position="14"/>
        <end position="24"/>
    </location>
</feature>
<dbReference type="InterPro" id="IPR020751">
    <property type="entry name" value="aa-tRNA-synth_I_codon-bd_sub2"/>
</dbReference>
<dbReference type="InterPro" id="IPR049940">
    <property type="entry name" value="GluQ/Sye"/>
</dbReference>
<dbReference type="PANTHER" id="PTHR43311:SF2">
    <property type="entry name" value="GLUTAMATE--TRNA LIGASE, MITOCHONDRIAL-RELATED"/>
    <property type="match status" value="1"/>
</dbReference>
<comment type="caution">
    <text evidence="10">The sequence shown here is derived from an EMBL/GenBank/DDBJ whole genome shotgun (WGS) entry which is preliminary data.</text>
</comment>
<evidence type="ECO:0000256" key="6">
    <source>
        <dbReference type="ARBA" id="ARBA00023146"/>
    </source>
</evidence>
<evidence type="ECO:0000256" key="3">
    <source>
        <dbReference type="ARBA" id="ARBA00022741"/>
    </source>
</evidence>
<dbReference type="SUPFAM" id="SSF52374">
    <property type="entry name" value="Nucleotidylyl transferase"/>
    <property type="match status" value="1"/>
</dbReference>
<feature type="domain" description="Aminoacyl-tRNA synthetase class I anticodon-binding" evidence="9">
    <location>
        <begin position="284"/>
        <end position="438"/>
    </location>
</feature>
<evidence type="ECO:0000256" key="7">
    <source>
        <dbReference type="HAMAP-Rule" id="MF_00022"/>
    </source>
</evidence>
<comment type="subcellular location">
    <subcellularLocation>
        <location evidence="7">Cytoplasm</location>
    </subcellularLocation>
</comment>
<comment type="similarity">
    <text evidence="1 7">Belongs to the class-I aminoacyl-tRNA synthetase family. Glutamate--tRNA ligase type 1 subfamily.</text>
</comment>
<evidence type="ECO:0000259" key="8">
    <source>
        <dbReference type="Pfam" id="PF00749"/>
    </source>
</evidence>
<organism evidence="10 11">
    <name type="scientific">Candidatus Terrybacteria bacterium RIFCSPHIGHO2_02_41_19</name>
    <dbReference type="NCBI Taxonomy" id="1802364"/>
    <lineage>
        <taxon>Bacteria</taxon>
        <taxon>Candidatus Terryibacteriota</taxon>
    </lineage>
</organism>
<dbReference type="HAMAP" id="MF_00022">
    <property type="entry name" value="Glu_tRNA_synth_type1"/>
    <property type="match status" value="1"/>
</dbReference>
<dbReference type="PRINTS" id="PR00987">
    <property type="entry name" value="TRNASYNTHGLU"/>
</dbReference>
<dbReference type="InterPro" id="IPR020058">
    <property type="entry name" value="Glu/Gln-tRNA-synth_Ib_cat-dom"/>
</dbReference>
<sequence>MDEAKKSVVTRFAPSPTGLFHIGSARTALFNYLYARKHNGKFILRVEDTDKTRSEKQYEDDITSGLKWLGLEWDEFHRQSERTEVYKKYLQKLLDEDKAYLDSKAIRFKNPNKKVVFHDLIRGEISTQTDDVGDFVIAKDLDAPLFHFTVVVDDYEMGVTHIIRGEDHIPNTPRHILLQEALGFDVPNYAHLPLILGADRFKLSKRHGATSLNEYKKMGYLPEAIINFIAFIGWNPGDEREIFSKDELVKEFSLERIQKSAGIFNLERLDWYNGQYIRKTEIKKLAENLLEYLPEDWKKLAVENFSYWLKITELEKNRIAKLADIKEGIGYFFNEPEYVKEMLLWKPARPSGGKETGLENTKKHLEEVVKFLNGLNESEFISDKIKEVIWNYAEKEGKGNVLWPMRAALTGLDKSPDPFAVAEVLGKDKTIKRLKYAIEKI</sequence>
<gene>
    <name evidence="7" type="primary">gltX</name>
    <name evidence="10" type="ORF">A2W59_02190</name>
</gene>
<feature type="domain" description="Glutamyl/glutaminyl-tRNA synthetase class Ib catalytic" evidence="8">
    <location>
        <begin position="104"/>
        <end position="271"/>
    </location>
</feature>
<dbReference type="SUPFAM" id="SSF48163">
    <property type="entry name" value="An anticodon-binding domain of class I aminoacyl-tRNA synthetases"/>
    <property type="match status" value="1"/>
</dbReference>
<dbReference type="GO" id="GO:0005829">
    <property type="term" value="C:cytosol"/>
    <property type="evidence" value="ECO:0007669"/>
    <property type="project" value="TreeGrafter"/>
</dbReference>
<dbReference type="Gene3D" id="3.40.50.620">
    <property type="entry name" value="HUPs"/>
    <property type="match status" value="2"/>
</dbReference>
<protein>
    <recommendedName>
        <fullName evidence="7">Glutamate--tRNA ligase</fullName>
        <ecNumber evidence="7">6.1.1.17</ecNumber>
    </recommendedName>
    <alternativeName>
        <fullName evidence="7">Glutamyl-tRNA synthetase</fullName>
        <shortName evidence="7">GluRS</shortName>
    </alternativeName>
</protein>
<dbReference type="CDD" id="cd00808">
    <property type="entry name" value="GluRS_core"/>
    <property type="match status" value="1"/>
</dbReference>
<dbReference type="Proteomes" id="UP000178646">
    <property type="component" value="Unassembled WGS sequence"/>
</dbReference>
<evidence type="ECO:0000256" key="4">
    <source>
        <dbReference type="ARBA" id="ARBA00022840"/>
    </source>
</evidence>
<keyword evidence="6 7" id="KW-0030">Aminoacyl-tRNA synthetase</keyword>
<dbReference type="GO" id="GO:0000049">
    <property type="term" value="F:tRNA binding"/>
    <property type="evidence" value="ECO:0007669"/>
    <property type="project" value="InterPro"/>
</dbReference>
<comment type="catalytic activity">
    <reaction evidence="7">
        <text>tRNA(Glu) + L-glutamate + ATP = L-glutamyl-tRNA(Glu) + AMP + diphosphate</text>
        <dbReference type="Rhea" id="RHEA:23540"/>
        <dbReference type="Rhea" id="RHEA-COMP:9663"/>
        <dbReference type="Rhea" id="RHEA-COMP:9680"/>
        <dbReference type="ChEBI" id="CHEBI:29985"/>
        <dbReference type="ChEBI" id="CHEBI:30616"/>
        <dbReference type="ChEBI" id="CHEBI:33019"/>
        <dbReference type="ChEBI" id="CHEBI:78442"/>
        <dbReference type="ChEBI" id="CHEBI:78520"/>
        <dbReference type="ChEBI" id="CHEBI:456215"/>
        <dbReference type="EC" id="6.1.1.17"/>
    </reaction>
</comment>
<dbReference type="InterPro" id="IPR000924">
    <property type="entry name" value="Glu/Gln-tRNA-synth"/>
</dbReference>
<dbReference type="Pfam" id="PF19269">
    <property type="entry name" value="Anticodon_2"/>
    <property type="match status" value="1"/>
</dbReference>
<dbReference type="PANTHER" id="PTHR43311">
    <property type="entry name" value="GLUTAMATE--TRNA LIGASE"/>
    <property type="match status" value="1"/>
</dbReference>
<name>A0A1G2PLA2_9BACT</name>
<comment type="caution">
    <text evidence="7">Lacks conserved residue(s) required for the propagation of feature annotation.</text>
</comment>
<dbReference type="Gene3D" id="1.10.10.350">
    <property type="match status" value="1"/>
</dbReference>
<dbReference type="InterPro" id="IPR045462">
    <property type="entry name" value="aa-tRNA-synth_I_cd-bd"/>
</dbReference>
<comment type="subunit">
    <text evidence="7">Monomer.</text>
</comment>
<evidence type="ECO:0000313" key="10">
    <source>
        <dbReference type="EMBL" id="OHA49100.1"/>
    </source>
</evidence>
<dbReference type="GO" id="GO:0004818">
    <property type="term" value="F:glutamate-tRNA ligase activity"/>
    <property type="evidence" value="ECO:0007669"/>
    <property type="project" value="UniProtKB-UniRule"/>
</dbReference>
<keyword evidence="3 7" id="KW-0547">Nucleotide-binding</keyword>
<dbReference type="InterPro" id="IPR008925">
    <property type="entry name" value="aa_tRNA-synth_I_cd-bd_sf"/>
</dbReference>
<dbReference type="GO" id="GO:0006424">
    <property type="term" value="P:glutamyl-tRNA aminoacylation"/>
    <property type="evidence" value="ECO:0007669"/>
    <property type="project" value="UniProtKB-UniRule"/>
</dbReference>
<dbReference type="InterPro" id="IPR014729">
    <property type="entry name" value="Rossmann-like_a/b/a_fold"/>
</dbReference>
<feature type="short sequence motif" description="'KMSKS' region" evidence="7">
    <location>
        <begin position="202"/>
        <end position="206"/>
    </location>
</feature>
<evidence type="ECO:0000313" key="11">
    <source>
        <dbReference type="Proteomes" id="UP000178646"/>
    </source>
</evidence>
<dbReference type="InterPro" id="IPR004527">
    <property type="entry name" value="Glu-tRNA-ligase_bac/mito"/>
</dbReference>
<comment type="function">
    <text evidence="7">Catalyzes the attachment of glutamate to tRNA(Glu) in a two-step reaction: glutamate is first activated by ATP to form Glu-AMP and then transferred to the acceptor end of tRNA(Glu).</text>
</comment>
<dbReference type="GO" id="GO:0005524">
    <property type="term" value="F:ATP binding"/>
    <property type="evidence" value="ECO:0007669"/>
    <property type="project" value="UniProtKB-UniRule"/>
</dbReference>
<accession>A0A1G2PLA2</accession>
<dbReference type="InterPro" id="IPR033910">
    <property type="entry name" value="GluRS_core"/>
</dbReference>
<dbReference type="EC" id="6.1.1.17" evidence="7"/>
<dbReference type="Pfam" id="PF00749">
    <property type="entry name" value="tRNA-synt_1c"/>
    <property type="match status" value="2"/>
</dbReference>
<proteinExistence type="inferred from homology"/>
<dbReference type="GO" id="GO:0008270">
    <property type="term" value="F:zinc ion binding"/>
    <property type="evidence" value="ECO:0007669"/>
    <property type="project" value="InterPro"/>
</dbReference>
<keyword evidence="7" id="KW-0963">Cytoplasm</keyword>
<keyword evidence="5 7" id="KW-0648">Protein biosynthesis</keyword>
<reference evidence="10 11" key="1">
    <citation type="journal article" date="2016" name="Nat. Commun.">
        <title>Thousands of microbial genomes shed light on interconnected biogeochemical processes in an aquifer system.</title>
        <authorList>
            <person name="Anantharaman K."/>
            <person name="Brown C.T."/>
            <person name="Hug L.A."/>
            <person name="Sharon I."/>
            <person name="Castelle C.J."/>
            <person name="Probst A.J."/>
            <person name="Thomas B.C."/>
            <person name="Singh A."/>
            <person name="Wilkins M.J."/>
            <person name="Karaoz U."/>
            <person name="Brodie E.L."/>
            <person name="Williams K.H."/>
            <person name="Hubbard S.S."/>
            <person name="Banfield J.F."/>
        </authorList>
    </citation>
    <scope>NUCLEOTIDE SEQUENCE [LARGE SCALE GENOMIC DNA]</scope>
</reference>
<evidence type="ECO:0000256" key="1">
    <source>
        <dbReference type="ARBA" id="ARBA00007894"/>
    </source>
</evidence>
<keyword evidence="4 7" id="KW-0067">ATP-binding</keyword>
<evidence type="ECO:0000256" key="5">
    <source>
        <dbReference type="ARBA" id="ARBA00022917"/>
    </source>
</evidence>
<feature type="domain" description="Glutamyl/glutaminyl-tRNA synthetase class Ib catalytic" evidence="8">
    <location>
        <begin position="8"/>
        <end position="103"/>
    </location>
</feature>
<dbReference type="NCBIfam" id="TIGR00464">
    <property type="entry name" value="gltX_bact"/>
    <property type="match status" value="1"/>
</dbReference>
<dbReference type="EMBL" id="MHSU01000038">
    <property type="protein sequence ID" value="OHA49100.1"/>
    <property type="molecule type" value="Genomic_DNA"/>
</dbReference>
<dbReference type="AlphaFoldDB" id="A0A1G2PLA2"/>
<keyword evidence="2 7" id="KW-0436">Ligase</keyword>